<protein>
    <submittedName>
        <fullName evidence="1">Uncharacterized protein</fullName>
    </submittedName>
</protein>
<proteinExistence type="predicted"/>
<evidence type="ECO:0000313" key="1">
    <source>
        <dbReference type="EMBL" id="CAF3756484.1"/>
    </source>
</evidence>
<dbReference type="AlphaFoldDB" id="A0A818YLF1"/>
<gene>
    <name evidence="1" type="ORF">OKA104_LOCUS15993</name>
</gene>
<sequence length="86" mass="9657">MQATSTTTDTGEQLVELNEVVSNCNETNVPSVIIRWTVITIISFNTTSDSNITSTKIEYLRISTIGTVSEHYRLYVEFGHLSKKTQ</sequence>
<evidence type="ECO:0000313" key="2">
    <source>
        <dbReference type="Proteomes" id="UP000663881"/>
    </source>
</evidence>
<accession>A0A818YLF1</accession>
<organism evidence="1 2">
    <name type="scientific">Adineta steineri</name>
    <dbReference type="NCBI Taxonomy" id="433720"/>
    <lineage>
        <taxon>Eukaryota</taxon>
        <taxon>Metazoa</taxon>
        <taxon>Spiralia</taxon>
        <taxon>Gnathifera</taxon>
        <taxon>Rotifera</taxon>
        <taxon>Eurotatoria</taxon>
        <taxon>Bdelloidea</taxon>
        <taxon>Adinetida</taxon>
        <taxon>Adinetidae</taxon>
        <taxon>Adineta</taxon>
    </lineage>
</organism>
<dbReference type="EMBL" id="CAJOAY010000897">
    <property type="protein sequence ID" value="CAF3756484.1"/>
    <property type="molecule type" value="Genomic_DNA"/>
</dbReference>
<reference evidence="1" key="1">
    <citation type="submission" date="2021-02" db="EMBL/GenBank/DDBJ databases">
        <authorList>
            <person name="Nowell W R."/>
        </authorList>
    </citation>
    <scope>NUCLEOTIDE SEQUENCE</scope>
</reference>
<comment type="caution">
    <text evidence="1">The sequence shown here is derived from an EMBL/GenBank/DDBJ whole genome shotgun (WGS) entry which is preliminary data.</text>
</comment>
<dbReference type="Proteomes" id="UP000663881">
    <property type="component" value="Unassembled WGS sequence"/>
</dbReference>
<name>A0A818YLF1_9BILA</name>